<dbReference type="EMBL" id="AP014564">
    <property type="protein sequence ID" value="BAV94977.1"/>
    <property type="molecule type" value="Genomic_DNA"/>
</dbReference>
<comment type="subcellular location">
    <subcellularLocation>
        <location evidence="2">Endomembrane system</location>
        <topology evidence="2">Peripheral membrane protein</topology>
    </subcellularLocation>
</comment>
<dbReference type="GO" id="GO:0012505">
    <property type="term" value="C:endomembrane system"/>
    <property type="evidence" value="ECO:0007669"/>
    <property type="project" value="UniProtKB-SubCell"/>
</dbReference>
<evidence type="ECO:0000256" key="6">
    <source>
        <dbReference type="ARBA" id="ARBA00023136"/>
    </source>
</evidence>
<dbReference type="GO" id="GO:0045259">
    <property type="term" value="C:proton-transporting ATP synthase complex"/>
    <property type="evidence" value="ECO:0007669"/>
    <property type="project" value="UniProtKB-KW"/>
</dbReference>
<evidence type="ECO:0000256" key="7">
    <source>
        <dbReference type="ARBA" id="ARBA00023196"/>
    </source>
</evidence>
<organism evidence="9 10">
    <name type="scientific">Ichthyobacterium seriolicida</name>
    <dbReference type="NCBI Taxonomy" id="242600"/>
    <lineage>
        <taxon>Bacteria</taxon>
        <taxon>Pseudomonadati</taxon>
        <taxon>Bacteroidota</taxon>
        <taxon>Flavobacteriia</taxon>
        <taxon>Flavobacteriales</taxon>
        <taxon>Ichthyobacteriaceae</taxon>
        <taxon>Ichthyobacterium</taxon>
    </lineage>
</organism>
<keyword evidence="5" id="KW-0406">Ion transport</keyword>
<evidence type="ECO:0000259" key="8">
    <source>
        <dbReference type="Pfam" id="PF02823"/>
    </source>
</evidence>
<evidence type="ECO:0000313" key="10">
    <source>
        <dbReference type="Proteomes" id="UP000243197"/>
    </source>
</evidence>
<comment type="function">
    <text evidence="1">Produces ATP from ADP in the presence of a proton gradient across the membrane.</text>
</comment>
<dbReference type="InterPro" id="IPR020546">
    <property type="entry name" value="ATP_synth_F1_dsu/esu_N"/>
</dbReference>
<dbReference type="GO" id="GO:0046933">
    <property type="term" value="F:proton-transporting ATP synthase activity, rotational mechanism"/>
    <property type="evidence" value="ECO:0007669"/>
    <property type="project" value="InterPro"/>
</dbReference>
<dbReference type="SUPFAM" id="SSF51344">
    <property type="entry name" value="Epsilon subunit of F1F0-ATP synthase N-terminal domain"/>
    <property type="match status" value="1"/>
</dbReference>
<gene>
    <name evidence="9" type="ORF">JBKA6_0964</name>
</gene>
<comment type="similarity">
    <text evidence="3">Belongs to the ATPase epsilon chain family.</text>
</comment>
<keyword evidence="7" id="KW-0139">CF(1)</keyword>
<dbReference type="InterPro" id="IPR036771">
    <property type="entry name" value="ATPsynth_dsu/esu_N"/>
</dbReference>
<evidence type="ECO:0000256" key="4">
    <source>
        <dbReference type="ARBA" id="ARBA00022448"/>
    </source>
</evidence>
<keyword evidence="4" id="KW-0813">Transport</keyword>
<protein>
    <submittedName>
        <fullName evidence="9">ATP synthase epsilon chain</fullName>
    </submittedName>
</protein>
<evidence type="ECO:0000256" key="2">
    <source>
        <dbReference type="ARBA" id="ARBA00004184"/>
    </source>
</evidence>
<dbReference type="InterPro" id="IPR001469">
    <property type="entry name" value="ATP_synth_F1_dsu/esu"/>
</dbReference>
<dbReference type="CDD" id="cd12152">
    <property type="entry name" value="F1-ATPase_delta"/>
    <property type="match status" value="1"/>
</dbReference>
<evidence type="ECO:0000256" key="1">
    <source>
        <dbReference type="ARBA" id="ARBA00003543"/>
    </source>
</evidence>
<evidence type="ECO:0000313" key="9">
    <source>
        <dbReference type="EMBL" id="BAV94977.1"/>
    </source>
</evidence>
<proteinExistence type="inferred from homology"/>
<evidence type="ECO:0000256" key="3">
    <source>
        <dbReference type="ARBA" id="ARBA00005712"/>
    </source>
</evidence>
<dbReference type="Pfam" id="PF02823">
    <property type="entry name" value="ATP-synt_DE_N"/>
    <property type="match status" value="1"/>
</dbReference>
<dbReference type="KEGG" id="ise:JBKA6_0964"/>
<keyword evidence="10" id="KW-1185">Reference proteome</keyword>
<feature type="domain" description="ATP synthase F1 complex delta/epsilon subunit N-terminal" evidence="8">
    <location>
        <begin position="1"/>
        <end position="65"/>
    </location>
</feature>
<accession>A0A1J1DYL7</accession>
<keyword evidence="7" id="KW-0066">ATP synthesis</keyword>
<dbReference type="OrthoDB" id="5294255at2"/>
<evidence type="ECO:0000256" key="5">
    <source>
        <dbReference type="ARBA" id="ARBA00023065"/>
    </source>
</evidence>
<name>A0A1J1DYL7_9FLAO</name>
<reference evidence="9 10" key="1">
    <citation type="submission" date="2014-03" db="EMBL/GenBank/DDBJ databases">
        <title>complete genome sequence of Flavobacteriaceae bacterium JBKA-6.</title>
        <authorList>
            <person name="Takano T."/>
            <person name="Nakamura Y."/>
            <person name="Takuma S."/>
            <person name="Yasuike M."/>
            <person name="Matsuyama T."/>
            <person name="Sakai T."/>
            <person name="Fujiwara A."/>
            <person name="Kimoto K."/>
            <person name="Fukuda Y."/>
            <person name="Kondo H."/>
            <person name="Hirono I."/>
            <person name="Nakayasu C."/>
        </authorList>
    </citation>
    <scope>NUCLEOTIDE SEQUENCE [LARGE SCALE GENOMIC DNA]</scope>
    <source>
        <strain evidence="9 10">JBKA-6</strain>
    </source>
</reference>
<dbReference type="RefSeq" id="WP_096686393.1">
    <property type="nucleotide sequence ID" value="NZ_AP014564.1"/>
</dbReference>
<keyword evidence="6" id="KW-0472">Membrane</keyword>
<dbReference type="Gene3D" id="2.60.15.10">
    <property type="entry name" value="F0F1 ATP synthase delta/epsilon subunit, N-terminal"/>
    <property type="match status" value="1"/>
</dbReference>
<dbReference type="Proteomes" id="UP000243197">
    <property type="component" value="Chromosome"/>
</dbReference>
<dbReference type="AlphaFoldDB" id="A0A1J1DYL7"/>
<sequence length="95" mass="10548">MHIDIVTLDKIIFSGEVWSVTVPGSKGMFQILKNHAPIISTLEKGIIKLIADKDKIKKISKGDIETYNEENGSFILKINKGVVDVNNNKITVLLN</sequence>